<protein>
    <recommendedName>
        <fullName evidence="2">Serine/threonine-protein kinase WNK CCTL2 domain-containing protein</fullName>
    </recommendedName>
</protein>
<feature type="compositionally biased region" description="Low complexity" evidence="1">
    <location>
        <begin position="276"/>
        <end position="336"/>
    </location>
</feature>
<dbReference type="FunFam" id="3.10.20.90:FF:000012">
    <property type="entry name" value="Serine/threonine-protein kinase WNK1 isoform 2"/>
    <property type="match status" value="1"/>
</dbReference>
<dbReference type="InterPro" id="IPR050588">
    <property type="entry name" value="WNK_Ser-Thr_kinase"/>
</dbReference>
<feature type="compositionally biased region" description="Basic residues" evidence="1">
    <location>
        <begin position="1"/>
        <end position="17"/>
    </location>
</feature>
<gene>
    <name evidence="3" type="ORF">NHX12_034288</name>
</gene>
<feature type="compositionally biased region" description="Low complexity" evidence="1">
    <location>
        <begin position="651"/>
        <end position="669"/>
    </location>
</feature>
<dbReference type="AlphaFoldDB" id="A0A9Q0D2Y6"/>
<feature type="compositionally biased region" description="Low complexity" evidence="1">
    <location>
        <begin position="171"/>
        <end position="183"/>
    </location>
</feature>
<comment type="caution">
    <text evidence="3">The sequence shown here is derived from an EMBL/GenBank/DDBJ whole genome shotgun (WGS) entry which is preliminary data.</text>
</comment>
<feature type="compositionally biased region" description="Polar residues" evidence="1">
    <location>
        <begin position="459"/>
        <end position="489"/>
    </location>
</feature>
<feature type="region of interest" description="Disordered" evidence="1">
    <location>
        <begin position="388"/>
        <end position="517"/>
    </location>
</feature>
<dbReference type="Proteomes" id="UP001148018">
    <property type="component" value="Unassembled WGS sequence"/>
</dbReference>
<dbReference type="PANTHER" id="PTHR13902">
    <property type="entry name" value="SERINE/THREONINE-PROTEIN KINASE WNK WITH NO LYSINE -RELATED"/>
    <property type="match status" value="1"/>
</dbReference>
<accession>A0A9Q0D2Y6</accession>
<evidence type="ECO:0000256" key="1">
    <source>
        <dbReference type="SAM" id="MobiDB-lite"/>
    </source>
</evidence>
<feature type="compositionally biased region" description="Low complexity" evidence="1">
    <location>
        <begin position="405"/>
        <end position="430"/>
    </location>
</feature>
<feature type="compositionally biased region" description="Pro residues" evidence="1">
    <location>
        <begin position="236"/>
        <end position="255"/>
    </location>
</feature>
<feature type="region of interest" description="Disordered" evidence="1">
    <location>
        <begin position="91"/>
        <end position="114"/>
    </location>
</feature>
<feature type="compositionally biased region" description="Low complexity" evidence="1">
    <location>
        <begin position="722"/>
        <end position="734"/>
    </location>
</feature>
<feature type="compositionally biased region" description="Polar residues" evidence="1">
    <location>
        <begin position="736"/>
        <end position="747"/>
    </location>
</feature>
<dbReference type="InterPro" id="IPR056865">
    <property type="entry name" value="CCTL2_WNK"/>
</dbReference>
<keyword evidence="4" id="KW-1185">Reference proteome</keyword>
<feature type="compositionally biased region" description="Low complexity" evidence="1">
    <location>
        <begin position="191"/>
        <end position="212"/>
    </location>
</feature>
<feature type="compositionally biased region" description="Low complexity" evidence="1">
    <location>
        <begin position="447"/>
        <end position="458"/>
    </location>
</feature>
<evidence type="ECO:0000313" key="4">
    <source>
        <dbReference type="Proteomes" id="UP001148018"/>
    </source>
</evidence>
<reference evidence="3" key="1">
    <citation type="submission" date="2022-07" db="EMBL/GenBank/DDBJ databases">
        <title>Chromosome-level genome of Muraenolepis orangiensis.</title>
        <authorList>
            <person name="Kim J."/>
        </authorList>
    </citation>
    <scope>NUCLEOTIDE SEQUENCE</scope>
    <source>
        <strain evidence="3">KU_S4_2022</strain>
        <tissue evidence="3">Muscle</tissue>
    </source>
</reference>
<feature type="domain" description="Serine/threonine-protein kinase WNK CCTL2" evidence="2">
    <location>
        <begin position="21"/>
        <end position="95"/>
    </location>
</feature>
<organism evidence="3 4">
    <name type="scientific">Muraenolepis orangiensis</name>
    <name type="common">Patagonian moray cod</name>
    <dbReference type="NCBI Taxonomy" id="630683"/>
    <lineage>
        <taxon>Eukaryota</taxon>
        <taxon>Metazoa</taxon>
        <taxon>Chordata</taxon>
        <taxon>Craniata</taxon>
        <taxon>Vertebrata</taxon>
        <taxon>Euteleostomi</taxon>
        <taxon>Actinopterygii</taxon>
        <taxon>Neopterygii</taxon>
        <taxon>Teleostei</taxon>
        <taxon>Neoteleostei</taxon>
        <taxon>Acanthomorphata</taxon>
        <taxon>Zeiogadaria</taxon>
        <taxon>Gadariae</taxon>
        <taxon>Gadiformes</taxon>
        <taxon>Muraenolepidoidei</taxon>
        <taxon>Muraenolepididae</taxon>
        <taxon>Muraenolepis</taxon>
    </lineage>
</organism>
<evidence type="ECO:0000259" key="2">
    <source>
        <dbReference type="Pfam" id="PF24889"/>
    </source>
</evidence>
<dbReference type="Gene3D" id="3.10.20.90">
    <property type="entry name" value="Phosphatidylinositol 3-kinase Catalytic Subunit, Chain A, domain 1"/>
    <property type="match status" value="1"/>
</dbReference>
<feature type="compositionally biased region" description="Polar residues" evidence="1">
    <location>
        <begin position="96"/>
        <end position="109"/>
    </location>
</feature>
<feature type="compositionally biased region" description="Polar residues" evidence="1">
    <location>
        <begin position="621"/>
        <end position="639"/>
    </location>
</feature>
<sequence>MKRHQRRSVRSRSRHEKTGKAKLNVLNISNLGDRVAECQLETHNRKMVTFKFDLDGDNPEEIAKIMVQSEFILESERESFIEQVREVIETADERGQTSGDAEQQMSATSVPMPDLPASAISQVVHSSGRKFIVSPAFSELGQNRYDPGPSTAPASIPCAQPHAPSAPHPQAPVAAPQSAQTATRGQPQLRPQAQIQPQASAQAQNAVAQAPPDCSTACPVPLSSPATGFATQTSPPSAPPSATLPPVFSPPPPTPSSSSFAPLLGGTACDGPSRTPLPCSSPPATLSTSAVTAVAAAGPQLVTSTASSQSPRSSSPASRSPSSSSLTPGLPLGLRTVTSDGCSAAPPGQSHALCEESCDGRCEASVESQGKVDDIHALDKKLRSLFMDLGGPAPAAQGELPPCDPTTGAPVAGTTTPVGPSPATSSSGPSANPPMPPSTLALGAGGTVTPVQGPGTPTSAPAQTNMPAASYGPTTPSKTPLSRVSSQQPLEDLDAQLRRALSPETEEQEAPSLPPSVFKLGRFQVSIAADEPPKASSTPLRRAVALGGDERRADVVDGLPSPIGHRTPRRSLHPSPFSSPCASPMPCTTIGRFQVTTSPQSGVGPLPVRSAQEQGDCPSAAQATNGPSGRSLTAPTEPSSPDPMHRASLPSVNSSSYNNSYNNSYVSSDNDSEFEDEEFKQQLNRLREKHMLEIQVPPPAVLPPVALAGRRRRPTKSKSSKSSRNSSTQGSRSPLQPGSTLSAQSVPPVSPGRLALLTPAGLSDPGGGSLLRPMKSSPSDDNLYSAYTSDGALSVPGLCAPTPGCVKFSWGSERLAFKPGGRRTRFLSTPCLALCV</sequence>
<feature type="compositionally biased region" description="Basic residues" evidence="1">
    <location>
        <begin position="709"/>
        <end position="721"/>
    </location>
</feature>
<feature type="region of interest" description="Disordered" evidence="1">
    <location>
        <begin position="551"/>
        <end position="682"/>
    </location>
</feature>
<dbReference type="Pfam" id="PF24889">
    <property type="entry name" value="CCTL2_WNK"/>
    <property type="match status" value="1"/>
</dbReference>
<feature type="region of interest" description="Disordered" evidence="1">
    <location>
        <begin position="142"/>
        <end position="355"/>
    </location>
</feature>
<feature type="region of interest" description="Disordered" evidence="1">
    <location>
        <begin position="702"/>
        <end position="778"/>
    </location>
</feature>
<dbReference type="OrthoDB" id="4062651at2759"/>
<proteinExistence type="predicted"/>
<evidence type="ECO:0000313" key="3">
    <source>
        <dbReference type="EMBL" id="KAJ3580656.1"/>
    </source>
</evidence>
<dbReference type="EMBL" id="JANIIK010007720">
    <property type="protein sequence ID" value="KAJ3580656.1"/>
    <property type="molecule type" value="Genomic_DNA"/>
</dbReference>
<name>A0A9Q0D2Y6_9TELE</name>
<feature type="region of interest" description="Disordered" evidence="1">
    <location>
        <begin position="1"/>
        <end position="21"/>
    </location>
</feature>